<organism evidence="2 3">
    <name type="scientific">Caenorhabditis angaria</name>
    <dbReference type="NCBI Taxonomy" id="860376"/>
    <lineage>
        <taxon>Eukaryota</taxon>
        <taxon>Metazoa</taxon>
        <taxon>Ecdysozoa</taxon>
        <taxon>Nematoda</taxon>
        <taxon>Chromadorea</taxon>
        <taxon>Rhabditida</taxon>
        <taxon>Rhabditina</taxon>
        <taxon>Rhabditomorpha</taxon>
        <taxon>Rhabditoidea</taxon>
        <taxon>Rhabditidae</taxon>
        <taxon>Peloderinae</taxon>
        <taxon>Caenorhabditis</taxon>
    </lineage>
</organism>
<dbReference type="PANTHER" id="PTHR21523:SF44">
    <property type="entry name" value="MLT-TEN (MLT-10) RELATED"/>
    <property type="match status" value="1"/>
</dbReference>
<comment type="caution">
    <text evidence="2">The sequence shown here is derived from an EMBL/GenBank/DDBJ whole genome shotgun (WGS) entry which is preliminary data.</text>
</comment>
<reference evidence="2" key="1">
    <citation type="submission" date="2022-11" db="EMBL/GenBank/DDBJ databases">
        <authorList>
            <person name="Kikuchi T."/>
        </authorList>
    </citation>
    <scope>NUCLEOTIDE SEQUENCE</scope>
    <source>
        <strain evidence="2">PS1010</strain>
    </source>
</reference>
<keyword evidence="3" id="KW-1185">Reference proteome</keyword>
<feature type="signal peptide" evidence="1">
    <location>
        <begin position="1"/>
        <end position="20"/>
    </location>
</feature>
<dbReference type="OrthoDB" id="5917548at2759"/>
<feature type="chain" id="PRO_5040190696" evidence="1">
    <location>
        <begin position="21"/>
        <end position="653"/>
    </location>
</feature>
<evidence type="ECO:0000313" key="3">
    <source>
        <dbReference type="Proteomes" id="UP001152747"/>
    </source>
</evidence>
<name>A0A9P1IDW7_9PELO</name>
<dbReference type="PANTHER" id="PTHR21523">
    <property type="match status" value="1"/>
</dbReference>
<accession>A0A9P1IDW7</accession>
<protein>
    <submittedName>
        <fullName evidence="2">Uncharacterized protein</fullName>
    </submittedName>
</protein>
<sequence length="653" mass="74054">MTSSIKLMLLLFCSLYVSEAKNDPMKPKDFDEFRLDKKGFDKVRTIHTNWYVHSMKALISQLSRNLLPKLSPKIKYEFQKCLYKIHDMKDLVESAKCLMEAREKYDEWRKTARIVPKPKKYDNKIRKINSIYMRKNGIKINPIKLRGKSYLEFKNKWRKPLKIQKNRVKRSLRRLVVDTVSKSDSNGYVVKNMEKMPDLKSTDSKSTVKKVTDLLKSFVVPIPANKTEEPWSETYNAILALKKKMSQREKEPGARVYNQRMYDLVLDRKPIKSSKIFNVFNKPGMPEMPGIFKQAFDLMSAIEGSGKKSSSNSNYKFLSPRFASIMPDKNENHGKLSPSILSFYNDESEDQILPLPKMLESTGLKGKDRDNVIEMVMELSGAKTIVQEAIKILKAVDLPELDLAVSSNAKKSIEMVHEIKQSFNQKQKNYMDTKGFAIMEPKQIEKLMAEQGLAGRDDIFNVKDYAKKTMFERKEMVWDMVRQIAYGPASTQVASNSTGRFKRQAINWGPHVLQPTVLSPILFAPIYGLNVLAPTVLSPGLFTPLILNPAVLSPYVFSPTVGIPFILSPYVLSPYVFSPLVMAPFILTPYVLSPNVFNPYVLSPLILSPLVICPDVVSPMTLGGAILSPGVLSPSVLSKSYIMANVLSPTFLS</sequence>
<keyword evidence="1" id="KW-0732">Signal</keyword>
<evidence type="ECO:0000313" key="2">
    <source>
        <dbReference type="EMBL" id="CAI5442326.1"/>
    </source>
</evidence>
<dbReference type="EMBL" id="CANHGI010000002">
    <property type="protein sequence ID" value="CAI5442326.1"/>
    <property type="molecule type" value="Genomic_DNA"/>
</dbReference>
<dbReference type="AlphaFoldDB" id="A0A9P1IDW7"/>
<proteinExistence type="predicted"/>
<evidence type="ECO:0000256" key="1">
    <source>
        <dbReference type="SAM" id="SignalP"/>
    </source>
</evidence>
<dbReference type="Proteomes" id="UP001152747">
    <property type="component" value="Unassembled WGS sequence"/>
</dbReference>
<dbReference type="Pfam" id="PF04870">
    <property type="entry name" value="Moulting_cycle"/>
    <property type="match status" value="1"/>
</dbReference>
<dbReference type="InterPro" id="IPR006954">
    <property type="entry name" value="Mlt-10-like"/>
</dbReference>
<gene>
    <name evidence="2" type="ORF">CAMP_LOCUS4963</name>
</gene>